<dbReference type="EMBL" id="OC976775">
    <property type="protein sequence ID" value="CAD7668805.1"/>
    <property type="molecule type" value="Genomic_DNA"/>
</dbReference>
<name>A0A7R9MXP4_9ACAR</name>
<reference evidence="1" key="1">
    <citation type="submission" date="2020-11" db="EMBL/GenBank/DDBJ databases">
        <authorList>
            <person name="Tran Van P."/>
        </authorList>
    </citation>
    <scope>NUCLEOTIDE SEQUENCE</scope>
</reference>
<keyword evidence="2" id="KW-1185">Reference proteome</keyword>
<feature type="non-terminal residue" evidence="1">
    <location>
        <position position="150"/>
    </location>
</feature>
<protein>
    <submittedName>
        <fullName evidence="1">Uncharacterized protein</fullName>
    </submittedName>
</protein>
<gene>
    <name evidence="1" type="ORF">ONB1V03_LOCUS23674</name>
</gene>
<dbReference type="OrthoDB" id="6021743at2759"/>
<feature type="non-terminal residue" evidence="1">
    <location>
        <position position="1"/>
    </location>
</feature>
<evidence type="ECO:0000313" key="2">
    <source>
        <dbReference type="Proteomes" id="UP000728032"/>
    </source>
</evidence>
<dbReference type="AlphaFoldDB" id="A0A7R9MXP4"/>
<sequence>DITVAADHQISAQFLYKWNTTYGQINCLKSFDDFLLISSAKGQVFVIYTGISSDSEPNPLTIWSEVDNICVNEFAIKTIDTNSFEILFTKSDFVIICRMSADIKGEDVTMNLKICRPELGLHRMPSTAICSIVDSKYLLTSLDGRLIEIE</sequence>
<proteinExistence type="predicted"/>
<evidence type="ECO:0000313" key="1">
    <source>
        <dbReference type="EMBL" id="CAD7668805.1"/>
    </source>
</evidence>
<accession>A0A7R9MXP4</accession>
<organism evidence="1">
    <name type="scientific">Oppiella nova</name>
    <dbReference type="NCBI Taxonomy" id="334625"/>
    <lineage>
        <taxon>Eukaryota</taxon>
        <taxon>Metazoa</taxon>
        <taxon>Ecdysozoa</taxon>
        <taxon>Arthropoda</taxon>
        <taxon>Chelicerata</taxon>
        <taxon>Arachnida</taxon>
        <taxon>Acari</taxon>
        <taxon>Acariformes</taxon>
        <taxon>Sarcoptiformes</taxon>
        <taxon>Oribatida</taxon>
        <taxon>Brachypylina</taxon>
        <taxon>Oppioidea</taxon>
        <taxon>Oppiidae</taxon>
        <taxon>Oppiella</taxon>
    </lineage>
</organism>
<dbReference type="EMBL" id="CAJPVJ010061950">
    <property type="protein sequence ID" value="CAG2184254.1"/>
    <property type="molecule type" value="Genomic_DNA"/>
</dbReference>
<dbReference type="Proteomes" id="UP000728032">
    <property type="component" value="Unassembled WGS sequence"/>
</dbReference>